<dbReference type="SUPFAM" id="SSF46785">
    <property type="entry name" value="Winged helix' DNA-binding domain"/>
    <property type="match status" value="1"/>
</dbReference>
<proteinExistence type="predicted"/>
<evidence type="ECO:0000313" key="2">
    <source>
        <dbReference type="EMBL" id="KXK64285.1"/>
    </source>
</evidence>
<dbReference type="RefSeq" id="WP_066521582.1">
    <property type="nucleotide sequence ID" value="NZ_CABMOF010000005.1"/>
</dbReference>
<keyword evidence="3" id="KW-1185">Reference proteome</keyword>
<dbReference type="InterPro" id="IPR036388">
    <property type="entry name" value="WH-like_DNA-bd_sf"/>
</dbReference>
<dbReference type="InterPro" id="IPR000944">
    <property type="entry name" value="Tscrpt_reg_Rrf2"/>
</dbReference>
<evidence type="ECO:0000313" key="3">
    <source>
        <dbReference type="Proteomes" id="UP000070366"/>
    </source>
</evidence>
<reference evidence="2 3" key="1">
    <citation type="submission" date="2016-02" db="EMBL/GenBank/DDBJ databases">
        <authorList>
            <person name="Wen L."/>
            <person name="He K."/>
            <person name="Yang H."/>
        </authorList>
    </citation>
    <scope>NUCLEOTIDE SEQUENCE [LARGE SCALE GENOMIC DNA]</scope>
    <source>
        <strain evidence="2 3">DSM 22607</strain>
    </source>
</reference>
<dbReference type="InterPro" id="IPR036390">
    <property type="entry name" value="WH_DNA-bd_sf"/>
</dbReference>
<dbReference type="OrthoDB" id="9808360at2"/>
<dbReference type="GO" id="GO:0005829">
    <property type="term" value="C:cytosol"/>
    <property type="evidence" value="ECO:0007669"/>
    <property type="project" value="TreeGrafter"/>
</dbReference>
<dbReference type="PROSITE" id="PS51197">
    <property type="entry name" value="HTH_RRF2_2"/>
    <property type="match status" value="1"/>
</dbReference>
<comment type="caution">
    <text evidence="2">The sequence shown here is derived from an EMBL/GenBank/DDBJ whole genome shotgun (WGS) entry which is preliminary data.</text>
</comment>
<dbReference type="GO" id="GO:0003677">
    <property type="term" value="F:DNA binding"/>
    <property type="evidence" value="ECO:0007669"/>
    <property type="project" value="UniProtKB-KW"/>
</dbReference>
<keyword evidence="1" id="KW-0238">DNA-binding</keyword>
<dbReference type="STRING" id="626937.HMPREF3293_02934"/>
<name>A0A136Q0R7_9FIRM</name>
<dbReference type="PANTHER" id="PTHR33221">
    <property type="entry name" value="WINGED HELIX-TURN-HELIX TRANSCRIPTIONAL REGULATOR, RRF2 FAMILY"/>
    <property type="match status" value="1"/>
</dbReference>
<organism evidence="2 3">
    <name type="scientific">Christensenella minuta</name>
    <dbReference type="NCBI Taxonomy" id="626937"/>
    <lineage>
        <taxon>Bacteria</taxon>
        <taxon>Bacillati</taxon>
        <taxon>Bacillota</taxon>
        <taxon>Clostridia</taxon>
        <taxon>Christensenellales</taxon>
        <taxon>Christensenellaceae</taxon>
        <taxon>Christensenella</taxon>
    </lineage>
</organism>
<dbReference type="GO" id="GO:0003700">
    <property type="term" value="F:DNA-binding transcription factor activity"/>
    <property type="evidence" value="ECO:0007669"/>
    <property type="project" value="TreeGrafter"/>
</dbReference>
<sequence length="147" mass="16587">MKISTKGRYALRMMLDLAQHQQEGFITLKSIAERQNVSKKYLEQIVPLLNNARMLKTNRGYQGGYILAKSPDQYTVGEILRITEGSLTPVACLDDTPNLCERSGECPTLNIWQGLNKVIMDYLDGITLQDVLDRNQSQAAAANEYYI</sequence>
<dbReference type="Gene3D" id="1.10.10.10">
    <property type="entry name" value="Winged helix-like DNA-binding domain superfamily/Winged helix DNA-binding domain"/>
    <property type="match status" value="1"/>
</dbReference>
<dbReference type="NCBIfam" id="TIGR00738">
    <property type="entry name" value="rrf2_super"/>
    <property type="match status" value="1"/>
</dbReference>
<dbReference type="PANTHER" id="PTHR33221:SF5">
    <property type="entry name" value="HTH-TYPE TRANSCRIPTIONAL REGULATOR ISCR"/>
    <property type="match status" value="1"/>
</dbReference>
<dbReference type="KEGG" id="cmiu:B1H56_02335"/>
<protein>
    <submittedName>
        <fullName evidence="2">Putative HTH-type transcriptional regulator CymR</fullName>
    </submittedName>
</protein>
<evidence type="ECO:0000256" key="1">
    <source>
        <dbReference type="ARBA" id="ARBA00023125"/>
    </source>
</evidence>
<dbReference type="Proteomes" id="UP000070366">
    <property type="component" value="Unassembled WGS sequence"/>
</dbReference>
<dbReference type="PATRIC" id="fig|626937.4.peg.2890"/>
<accession>A0A136Q0R7</accession>
<dbReference type="AlphaFoldDB" id="A0A136Q0R7"/>
<dbReference type="EMBL" id="LSZW01000065">
    <property type="protein sequence ID" value="KXK64285.1"/>
    <property type="molecule type" value="Genomic_DNA"/>
</dbReference>
<dbReference type="Pfam" id="PF02082">
    <property type="entry name" value="Rrf2"/>
    <property type="match status" value="1"/>
</dbReference>
<gene>
    <name evidence="2" type="ORF">HMPREF3293_02934</name>
</gene>